<sequence>MDSLLRPHSLRLEEVGIGHNAGPPLVQSGWHLYAWKRARKEAWKSPPIEVVRQRARRARELGMTYQQYTLEILERGRFL</sequence>
<organism evidence="1 2">
    <name type="scientific">Pelagibius litoralis</name>
    <dbReference type="NCBI Taxonomy" id="374515"/>
    <lineage>
        <taxon>Bacteria</taxon>
        <taxon>Pseudomonadati</taxon>
        <taxon>Pseudomonadota</taxon>
        <taxon>Alphaproteobacteria</taxon>
        <taxon>Rhodospirillales</taxon>
        <taxon>Rhodovibrionaceae</taxon>
        <taxon>Pelagibius</taxon>
    </lineage>
</organism>
<gene>
    <name evidence="1" type="ORF">HBA54_05840</name>
</gene>
<proteinExistence type="predicted"/>
<dbReference type="EMBL" id="JAAQPH010000003">
    <property type="protein sequence ID" value="NIA68107.1"/>
    <property type="molecule type" value="Genomic_DNA"/>
</dbReference>
<evidence type="ECO:0000313" key="1">
    <source>
        <dbReference type="EMBL" id="NIA68107.1"/>
    </source>
</evidence>
<dbReference type="Proteomes" id="UP000761264">
    <property type="component" value="Unassembled WGS sequence"/>
</dbReference>
<dbReference type="AlphaFoldDB" id="A0A967C808"/>
<accession>A0A967C808</accession>
<keyword evidence="2" id="KW-1185">Reference proteome</keyword>
<protein>
    <submittedName>
        <fullName evidence="1">Uncharacterized protein</fullName>
    </submittedName>
</protein>
<name>A0A967C808_9PROT</name>
<evidence type="ECO:0000313" key="2">
    <source>
        <dbReference type="Proteomes" id="UP000761264"/>
    </source>
</evidence>
<reference evidence="1" key="1">
    <citation type="submission" date="2020-03" db="EMBL/GenBank/DDBJ databases">
        <title>Genome of Pelagibius litoralis DSM 21314T.</title>
        <authorList>
            <person name="Wang G."/>
        </authorList>
    </citation>
    <scope>NUCLEOTIDE SEQUENCE</scope>
    <source>
        <strain evidence="1">DSM 21314</strain>
    </source>
</reference>
<dbReference type="RefSeq" id="WP_167222318.1">
    <property type="nucleotide sequence ID" value="NZ_JAAQPH010000003.1"/>
</dbReference>
<comment type="caution">
    <text evidence="1">The sequence shown here is derived from an EMBL/GenBank/DDBJ whole genome shotgun (WGS) entry which is preliminary data.</text>
</comment>